<dbReference type="EMBL" id="AMFJ01000434">
    <property type="protein sequence ID" value="EKE27738.1"/>
    <property type="molecule type" value="Genomic_DNA"/>
</dbReference>
<keyword evidence="1" id="KW-0472">Membrane</keyword>
<reference evidence="2" key="1">
    <citation type="journal article" date="2012" name="Science">
        <title>Fermentation, hydrogen, and sulfur metabolism in multiple uncultivated bacterial phyla.</title>
        <authorList>
            <person name="Wrighton K.C."/>
            <person name="Thomas B.C."/>
            <person name="Sharon I."/>
            <person name="Miller C.S."/>
            <person name="Castelle C.J."/>
            <person name="VerBerkmoes N.C."/>
            <person name="Wilkins M.J."/>
            <person name="Hettich R.L."/>
            <person name="Lipton M.S."/>
            <person name="Williams K.H."/>
            <person name="Long P.E."/>
            <person name="Banfield J.F."/>
        </authorList>
    </citation>
    <scope>NUCLEOTIDE SEQUENCE [LARGE SCALE GENOMIC DNA]</scope>
</reference>
<keyword evidence="1" id="KW-0812">Transmembrane</keyword>
<gene>
    <name evidence="2" type="ORF">ACD_3C00160G0002</name>
</gene>
<dbReference type="AlphaFoldDB" id="K2FXN8"/>
<comment type="caution">
    <text evidence="2">The sequence shown here is derived from an EMBL/GenBank/DDBJ whole genome shotgun (WGS) entry which is preliminary data.</text>
</comment>
<accession>K2FXN8</accession>
<feature type="transmembrane region" description="Helical" evidence="1">
    <location>
        <begin position="133"/>
        <end position="158"/>
    </location>
</feature>
<sequence length="165" mass="19114">MKNNILLSDPKFVISTIINVATKYFALLSVSIICLIIFTCWYIYFQPNIESDILEGSLLMAVVLPIFLIIPSLIFVVFELFWYKKSNNKVVYPFIIIVVSLILNYVLHYMPLYSNFFDSISASIMKNSNRNSILGIPLILLLNFLPIFIITLIIYHLLFSRKYKG</sequence>
<name>K2FXN8_9BACT</name>
<evidence type="ECO:0000313" key="2">
    <source>
        <dbReference type="EMBL" id="EKE27738.1"/>
    </source>
</evidence>
<evidence type="ECO:0000256" key="1">
    <source>
        <dbReference type="SAM" id="Phobius"/>
    </source>
</evidence>
<feature type="transmembrane region" description="Helical" evidence="1">
    <location>
        <begin position="90"/>
        <end position="113"/>
    </location>
</feature>
<feature type="transmembrane region" description="Helical" evidence="1">
    <location>
        <begin position="21"/>
        <end position="44"/>
    </location>
</feature>
<proteinExistence type="predicted"/>
<feature type="transmembrane region" description="Helical" evidence="1">
    <location>
        <begin position="56"/>
        <end position="78"/>
    </location>
</feature>
<organism evidence="2">
    <name type="scientific">uncultured bacterium</name>
    <name type="common">gcode 4</name>
    <dbReference type="NCBI Taxonomy" id="1234023"/>
    <lineage>
        <taxon>Bacteria</taxon>
        <taxon>environmental samples</taxon>
    </lineage>
</organism>
<protein>
    <submittedName>
        <fullName evidence="2">Uncharacterized protein</fullName>
    </submittedName>
</protein>
<keyword evidence="1" id="KW-1133">Transmembrane helix</keyword>